<proteinExistence type="predicted"/>
<dbReference type="InterPro" id="IPR009858">
    <property type="entry name" value="DUF1415"/>
</dbReference>
<evidence type="ECO:0000313" key="2">
    <source>
        <dbReference type="Proteomes" id="UP001521137"/>
    </source>
</evidence>
<dbReference type="EMBL" id="JAKGAS010000001">
    <property type="protein sequence ID" value="MCF2946560.1"/>
    <property type="molecule type" value="Genomic_DNA"/>
</dbReference>
<dbReference type="RefSeq" id="WP_235310089.1">
    <property type="nucleotide sequence ID" value="NZ_JAKGAS010000001.1"/>
</dbReference>
<accession>A0ABS9D281</accession>
<protein>
    <submittedName>
        <fullName evidence="1">DUF1415 domain-containing protein</fullName>
    </submittedName>
</protein>
<evidence type="ECO:0000313" key="1">
    <source>
        <dbReference type="EMBL" id="MCF2946560.1"/>
    </source>
</evidence>
<organism evidence="1 2">
    <name type="scientific">Paraglaciecola algarum</name>
    <dbReference type="NCBI Taxonomy" id="3050085"/>
    <lineage>
        <taxon>Bacteria</taxon>
        <taxon>Pseudomonadati</taxon>
        <taxon>Pseudomonadota</taxon>
        <taxon>Gammaproteobacteria</taxon>
        <taxon>Alteromonadales</taxon>
        <taxon>Alteromonadaceae</taxon>
        <taxon>Paraglaciecola</taxon>
    </lineage>
</organism>
<gene>
    <name evidence="1" type="ORF">L0668_00425</name>
</gene>
<comment type="caution">
    <text evidence="1">The sequence shown here is derived from an EMBL/GenBank/DDBJ whole genome shotgun (WGS) entry which is preliminary data.</text>
</comment>
<dbReference type="Proteomes" id="UP001521137">
    <property type="component" value="Unassembled WGS sequence"/>
</dbReference>
<reference evidence="1 2" key="1">
    <citation type="submission" date="2022-01" db="EMBL/GenBank/DDBJ databases">
        <title>Paraglaciecola sp. G1-23.</title>
        <authorList>
            <person name="Jin M.S."/>
            <person name="Han D.M."/>
            <person name="Kim H.M."/>
            <person name="Jeon C.O."/>
        </authorList>
    </citation>
    <scope>NUCLEOTIDE SEQUENCE [LARGE SCALE GENOMIC DNA]</scope>
    <source>
        <strain evidence="1 2">G1-23</strain>
    </source>
</reference>
<name>A0ABS9D281_9ALTE</name>
<dbReference type="Pfam" id="PF07209">
    <property type="entry name" value="DUF1415"/>
    <property type="match status" value="1"/>
</dbReference>
<sequence length="183" mass="20928">MHSEEDMPIIDSVKSWINKVIIGLNFCPFAKKEMQRETVHYCVCASEDIGQSLERLIEQFSFLDQHSELQTALLIFSQGFSRFDDYLDLVDYANGIIEQGGYAGVYQLATFHPDYCFDGEPEGDPANYTNRAPYPILHILRESSLEQVLQHYPNPENIPENNIKKARELGVEKLKALIKPNNS</sequence>
<keyword evidence="2" id="KW-1185">Reference proteome</keyword>